<feature type="compositionally biased region" description="Basic and acidic residues" evidence="1">
    <location>
        <begin position="329"/>
        <end position="339"/>
    </location>
</feature>
<dbReference type="Proteomes" id="UP001174936">
    <property type="component" value="Unassembled WGS sequence"/>
</dbReference>
<dbReference type="EMBL" id="JAULSV010000003">
    <property type="protein sequence ID" value="KAK0649813.1"/>
    <property type="molecule type" value="Genomic_DNA"/>
</dbReference>
<evidence type="ECO:0000313" key="4">
    <source>
        <dbReference type="EMBL" id="KAK0649813.1"/>
    </source>
</evidence>
<sequence>MRLLDAETLEPTEFYGEDIPPYAILSHTWSKGEEITLQELLLVCGKPGQTDIDAAGKRVLAKKGYLKVKKAADRAREEKQVSGSLKWIWVDTCCIDKTNSAELSEAINSMYVWYKRSAICYVFLADVAGNGRGGENDLQLRRSKWFTRGWTLQELIAPAKINFFARDGTLLGQKSGNEDFSQLLSDITGIGVNVLARSIMPAGLSIATRMQWAARRETTRPEDMAYCLLGLFGVNMPLLYGEGASRAFLRLQEQIIQTTCDDQSIFAWTLEDDKPDSLHGLLARSPADFSRSGKIEAFVGASIHASAPSAMTSHGLHVQLHLEPLRTFRPRDADPDRKNGGFRKNKVARKDRRIREAIGWFSSDRSQYTTCSPIFKS</sequence>
<evidence type="ECO:0000313" key="5">
    <source>
        <dbReference type="Proteomes" id="UP001174936"/>
    </source>
</evidence>
<evidence type="ECO:0000259" key="2">
    <source>
        <dbReference type="Pfam" id="PF06985"/>
    </source>
</evidence>
<evidence type="ECO:0000256" key="1">
    <source>
        <dbReference type="SAM" id="MobiDB-lite"/>
    </source>
</evidence>
<name>A0AA39YBX8_9PEZI</name>
<keyword evidence="5" id="KW-1185">Reference proteome</keyword>
<reference evidence="4" key="1">
    <citation type="submission" date="2023-06" db="EMBL/GenBank/DDBJ databases">
        <title>Genome-scale phylogeny and comparative genomics of the fungal order Sordariales.</title>
        <authorList>
            <consortium name="Lawrence Berkeley National Laboratory"/>
            <person name="Hensen N."/>
            <person name="Bonometti L."/>
            <person name="Westerberg I."/>
            <person name="Brannstrom I.O."/>
            <person name="Guillou S."/>
            <person name="Cros-Aarteil S."/>
            <person name="Calhoun S."/>
            <person name="Haridas S."/>
            <person name="Kuo A."/>
            <person name="Mondo S."/>
            <person name="Pangilinan J."/>
            <person name="Riley R."/>
            <person name="Labutti K."/>
            <person name="Andreopoulos B."/>
            <person name="Lipzen A."/>
            <person name="Chen C."/>
            <person name="Yanf M."/>
            <person name="Daum C."/>
            <person name="Ng V."/>
            <person name="Clum A."/>
            <person name="Steindorff A."/>
            <person name="Ohm R."/>
            <person name="Martin F."/>
            <person name="Silar P."/>
            <person name="Natvig D."/>
            <person name="Lalanne C."/>
            <person name="Gautier V."/>
            <person name="Ament-Velasquez S.L."/>
            <person name="Kruys A."/>
            <person name="Hutchinson M.I."/>
            <person name="Powell A.J."/>
            <person name="Barry K."/>
            <person name="Miller A.N."/>
            <person name="Grigoriev I.V."/>
            <person name="Debuchy R."/>
            <person name="Gladieux P."/>
            <person name="Thoren M.H."/>
            <person name="Johannesson H."/>
        </authorList>
    </citation>
    <scope>NUCLEOTIDE SEQUENCE</scope>
    <source>
        <strain evidence="4">SMH2532-1</strain>
    </source>
</reference>
<proteinExistence type="predicted"/>
<comment type="caution">
    <text evidence="4">The sequence shown here is derived from an EMBL/GenBank/DDBJ whole genome shotgun (WGS) entry which is preliminary data.</text>
</comment>
<dbReference type="Pfam" id="PF26640">
    <property type="entry name" value="DUF8212"/>
    <property type="match status" value="1"/>
</dbReference>
<gene>
    <name evidence="4" type="ORF">B0T16DRAFT_508716</name>
</gene>
<protein>
    <submittedName>
        <fullName evidence="4">Heterokaryon incompatibility protein-domain-containing protein</fullName>
    </submittedName>
</protein>
<dbReference type="PANTHER" id="PTHR10622">
    <property type="entry name" value="HET DOMAIN-CONTAINING PROTEIN"/>
    <property type="match status" value="1"/>
</dbReference>
<accession>A0AA39YBX8</accession>
<organism evidence="4 5">
    <name type="scientific">Cercophora newfieldiana</name>
    <dbReference type="NCBI Taxonomy" id="92897"/>
    <lineage>
        <taxon>Eukaryota</taxon>
        <taxon>Fungi</taxon>
        <taxon>Dikarya</taxon>
        <taxon>Ascomycota</taxon>
        <taxon>Pezizomycotina</taxon>
        <taxon>Sordariomycetes</taxon>
        <taxon>Sordariomycetidae</taxon>
        <taxon>Sordariales</taxon>
        <taxon>Lasiosphaeriaceae</taxon>
        <taxon>Cercophora</taxon>
    </lineage>
</organism>
<feature type="domain" description="Heterokaryon incompatibility" evidence="2">
    <location>
        <begin position="22"/>
        <end position="127"/>
    </location>
</feature>
<dbReference type="PANTHER" id="PTHR10622:SF10">
    <property type="entry name" value="HET DOMAIN-CONTAINING PROTEIN"/>
    <property type="match status" value="1"/>
</dbReference>
<feature type="region of interest" description="Disordered" evidence="1">
    <location>
        <begin position="329"/>
        <end position="348"/>
    </location>
</feature>
<dbReference type="Pfam" id="PF06985">
    <property type="entry name" value="HET"/>
    <property type="match status" value="1"/>
</dbReference>
<dbReference type="InterPro" id="IPR010730">
    <property type="entry name" value="HET"/>
</dbReference>
<dbReference type="AlphaFoldDB" id="A0AA39YBX8"/>
<dbReference type="InterPro" id="IPR058525">
    <property type="entry name" value="DUF8212"/>
</dbReference>
<feature type="domain" description="DUF8212" evidence="3">
    <location>
        <begin position="246"/>
        <end position="270"/>
    </location>
</feature>
<evidence type="ECO:0000259" key="3">
    <source>
        <dbReference type="Pfam" id="PF26640"/>
    </source>
</evidence>